<comment type="caution">
    <text evidence="7">The sequence shown here is derived from an EMBL/GenBank/DDBJ whole genome shotgun (WGS) entry which is preliminary data.</text>
</comment>
<dbReference type="CDD" id="cd17478">
    <property type="entry name" value="MFS_FsR"/>
    <property type="match status" value="1"/>
</dbReference>
<accession>A0A0M9UDL5</accession>
<dbReference type="PANTHER" id="PTHR43129:SF1">
    <property type="entry name" value="FOSMIDOMYCIN RESISTANCE PROTEIN"/>
    <property type="match status" value="1"/>
</dbReference>
<evidence type="ECO:0000256" key="4">
    <source>
        <dbReference type="ARBA" id="ARBA00023136"/>
    </source>
</evidence>
<dbReference type="OrthoDB" id="9770492at2"/>
<feature type="domain" description="Major facilitator superfamily (MFS) profile" evidence="6">
    <location>
        <begin position="9"/>
        <end position="386"/>
    </location>
</feature>
<feature type="transmembrane region" description="Helical" evidence="5">
    <location>
        <begin position="96"/>
        <end position="113"/>
    </location>
</feature>
<evidence type="ECO:0000256" key="1">
    <source>
        <dbReference type="ARBA" id="ARBA00004651"/>
    </source>
</evidence>
<evidence type="ECO:0000313" key="7">
    <source>
        <dbReference type="EMBL" id="GAP64080.1"/>
    </source>
</evidence>
<evidence type="ECO:0000256" key="5">
    <source>
        <dbReference type="SAM" id="Phobius"/>
    </source>
</evidence>
<dbReference type="Proteomes" id="UP000037784">
    <property type="component" value="Unassembled WGS sequence"/>
</dbReference>
<feature type="transmembrane region" description="Helical" evidence="5">
    <location>
        <begin position="244"/>
        <end position="266"/>
    </location>
</feature>
<reference evidence="8" key="2">
    <citation type="submission" date="2015-08" db="EMBL/GenBank/DDBJ databases">
        <title>Draft Genome Sequence of a Heterotrophic Facultative Anaerobic Bacterium Ardenticatena maritima Strain 110S.</title>
        <authorList>
            <person name="Kawaichi S."/>
            <person name="Yoshida T."/>
            <person name="Sako Y."/>
            <person name="Nakamura R."/>
        </authorList>
    </citation>
    <scope>NUCLEOTIDE SEQUENCE [LARGE SCALE GENOMIC DNA]</scope>
    <source>
        <strain evidence="8">110S</strain>
    </source>
</reference>
<evidence type="ECO:0000259" key="6">
    <source>
        <dbReference type="PROSITE" id="PS50850"/>
    </source>
</evidence>
<protein>
    <submittedName>
        <fullName evidence="7">MFS transporter, FSR family, fosmidomycin resistance protein</fullName>
    </submittedName>
</protein>
<dbReference type="GO" id="GO:0022857">
    <property type="term" value="F:transmembrane transporter activity"/>
    <property type="evidence" value="ECO:0007669"/>
    <property type="project" value="InterPro"/>
</dbReference>
<proteinExistence type="predicted"/>
<dbReference type="InterPro" id="IPR036259">
    <property type="entry name" value="MFS_trans_sf"/>
</dbReference>
<feature type="transmembrane region" description="Helical" evidence="5">
    <location>
        <begin position="134"/>
        <end position="154"/>
    </location>
</feature>
<sequence>MRDILRNRLFLAISIGHMMVDVLNSAIPIILATLAIQLGLRNEQLGLAALVYSFGGSLTQPLFGYVADRWGSRWLAAGGLWWMAGFYLIAALLSPQAAFVVLLLVGLGSAAYHPQATMNARLASGDMAASGTSLFFLFGQLGLAGGPLVAGVLLKQVGLSATLLVLGAPALLVGFWIWRVVVPRHTDAAAATRKRTATTSALRLAWPVMAAFVLLLVFRMWPQAATQTFLPKLMGDAGISPDRYGFTLSFLMAGAAIGGVLGGYLADRWSAKWTMVLSLALSALPLWVYLQLPLTHPLVPVLVGMAGLLLGASHSILVLMAQSMLPNRMALASGLVLGFMFSAGSAGGYLTGRLADIIGLHAALEWLALVALAGAACALFMPRRRELEAAALQQQLAQPVAGE</sequence>
<evidence type="ECO:0000256" key="3">
    <source>
        <dbReference type="ARBA" id="ARBA00022989"/>
    </source>
</evidence>
<dbReference type="InterPro" id="IPR011701">
    <property type="entry name" value="MFS"/>
</dbReference>
<dbReference type="Gene3D" id="1.20.1250.20">
    <property type="entry name" value="MFS general substrate transporter like domains"/>
    <property type="match status" value="2"/>
</dbReference>
<dbReference type="GO" id="GO:0005886">
    <property type="term" value="C:plasma membrane"/>
    <property type="evidence" value="ECO:0007669"/>
    <property type="project" value="UniProtKB-SubCell"/>
</dbReference>
<name>A0A0M9UDL5_9CHLR</name>
<feature type="transmembrane region" description="Helical" evidence="5">
    <location>
        <begin position="21"/>
        <end position="40"/>
    </location>
</feature>
<feature type="transmembrane region" description="Helical" evidence="5">
    <location>
        <begin position="273"/>
        <end position="292"/>
    </location>
</feature>
<feature type="transmembrane region" description="Helical" evidence="5">
    <location>
        <begin position="160"/>
        <end position="181"/>
    </location>
</feature>
<feature type="transmembrane region" description="Helical" evidence="5">
    <location>
        <begin position="46"/>
        <end position="67"/>
    </location>
</feature>
<dbReference type="FunCoup" id="A0A0M9UDL5">
    <property type="interactions" value="1"/>
</dbReference>
<feature type="transmembrane region" description="Helical" evidence="5">
    <location>
        <begin position="357"/>
        <end position="381"/>
    </location>
</feature>
<feature type="transmembrane region" description="Helical" evidence="5">
    <location>
        <begin position="298"/>
        <end position="319"/>
    </location>
</feature>
<evidence type="ECO:0000313" key="8">
    <source>
        <dbReference type="Proteomes" id="UP000037784"/>
    </source>
</evidence>
<feature type="transmembrane region" description="Helical" evidence="5">
    <location>
        <begin position="202"/>
        <end position="224"/>
    </location>
</feature>
<dbReference type="PANTHER" id="PTHR43129">
    <property type="entry name" value="FOSMIDOMYCIN RESISTANCE PROTEIN"/>
    <property type="match status" value="1"/>
</dbReference>
<keyword evidence="8" id="KW-1185">Reference proteome</keyword>
<dbReference type="SUPFAM" id="SSF103473">
    <property type="entry name" value="MFS general substrate transporter"/>
    <property type="match status" value="1"/>
</dbReference>
<feature type="transmembrane region" description="Helical" evidence="5">
    <location>
        <begin position="74"/>
        <end position="90"/>
    </location>
</feature>
<dbReference type="AlphaFoldDB" id="A0A0M9UDL5"/>
<comment type="subcellular location">
    <subcellularLocation>
        <location evidence="1">Cell membrane</location>
        <topology evidence="1">Multi-pass membrane protein</topology>
    </subcellularLocation>
</comment>
<dbReference type="Pfam" id="PF07690">
    <property type="entry name" value="MFS_1"/>
    <property type="match status" value="1"/>
</dbReference>
<evidence type="ECO:0000256" key="2">
    <source>
        <dbReference type="ARBA" id="ARBA00022692"/>
    </source>
</evidence>
<keyword evidence="4 5" id="KW-0472">Membrane</keyword>
<organism evidence="7 8">
    <name type="scientific">Ardenticatena maritima</name>
    <dbReference type="NCBI Taxonomy" id="872965"/>
    <lineage>
        <taxon>Bacteria</taxon>
        <taxon>Bacillati</taxon>
        <taxon>Chloroflexota</taxon>
        <taxon>Ardenticatenia</taxon>
        <taxon>Ardenticatenales</taxon>
        <taxon>Ardenticatenaceae</taxon>
        <taxon>Ardenticatena</taxon>
    </lineage>
</organism>
<reference evidence="7 8" key="1">
    <citation type="journal article" date="2015" name="Genome Announc.">
        <title>Draft Genome Sequence of a Heterotrophic Facultative Anaerobic Thermophilic Bacterium, Ardenticatena maritima Strain 110ST.</title>
        <authorList>
            <person name="Kawaichi S."/>
            <person name="Yoshida T."/>
            <person name="Sako Y."/>
            <person name="Nakamura R."/>
        </authorList>
    </citation>
    <scope>NUCLEOTIDE SEQUENCE [LARGE SCALE GENOMIC DNA]</scope>
    <source>
        <strain evidence="7 8">110S</strain>
    </source>
</reference>
<dbReference type="STRING" id="872965.SE16_13985"/>
<dbReference type="InterPro" id="IPR020846">
    <property type="entry name" value="MFS_dom"/>
</dbReference>
<keyword evidence="3 5" id="KW-1133">Transmembrane helix</keyword>
<feature type="transmembrane region" description="Helical" evidence="5">
    <location>
        <begin position="331"/>
        <end position="351"/>
    </location>
</feature>
<gene>
    <name evidence="7" type="primary">fsr</name>
    <name evidence="7" type="ORF">ARMA_2503</name>
</gene>
<keyword evidence="2 5" id="KW-0812">Transmembrane</keyword>
<dbReference type="PROSITE" id="PS50850">
    <property type="entry name" value="MFS"/>
    <property type="match status" value="1"/>
</dbReference>
<dbReference type="RefSeq" id="WP_054493827.1">
    <property type="nucleotide sequence ID" value="NZ_BBZA01000225.1"/>
</dbReference>
<dbReference type="InParanoid" id="A0A0M9UDL5"/>
<dbReference type="EMBL" id="BBZA01000225">
    <property type="protein sequence ID" value="GAP64080.1"/>
    <property type="molecule type" value="Genomic_DNA"/>
</dbReference>